<evidence type="ECO:0008006" key="3">
    <source>
        <dbReference type="Google" id="ProtNLM"/>
    </source>
</evidence>
<gene>
    <name evidence="1" type="ORF">DP939_29180</name>
</gene>
<keyword evidence="2" id="KW-1185">Reference proteome</keyword>
<dbReference type="EMBL" id="QMEY01000015">
    <property type="protein sequence ID" value="RBQ16748.1"/>
    <property type="molecule type" value="Genomic_DNA"/>
</dbReference>
<sequence length="132" mass="14176">MGDLPGPASGGVSDRAKSPHIAVLVYETKVEGGYAPPRYSEDIVLIHASSVEEARTTAEAMGRAEATSYQNVYDETVTWSFVGVADVRAALYDTLGEDTALYSRGFEDLRRYRETFALTSLSDPAADPGAAH</sequence>
<dbReference type="InterPro" id="IPR025630">
    <property type="entry name" value="DUF4288"/>
</dbReference>
<protein>
    <recommendedName>
        <fullName evidence="3">DUF4288 domain-containing protein</fullName>
    </recommendedName>
</protein>
<dbReference type="AlphaFoldDB" id="A0A366LS65"/>
<name>A0A366LS65_9ACTN</name>
<dbReference type="Proteomes" id="UP000253303">
    <property type="component" value="Unassembled WGS sequence"/>
</dbReference>
<organism evidence="1 2">
    <name type="scientific">Spongiactinospora rosea</name>
    <dbReference type="NCBI Taxonomy" id="2248750"/>
    <lineage>
        <taxon>Bacteria</taxon>
        <taxon>Bacillati</taxon>
        <taxon>Actinomycetota</taxon>
        <taxon>Actinomycetes</taxon>
        <taxon>Streptosporangiales</taxon>
        <taxon>Streptosporangiaceae</taxon>
        <taxon>Spongiactinospora</taxon>
    </lineage>
</organism>
<dbReference type="Pfam" id="PF14119">
    <property type="entry name" value="DUF4288"/>
    <property type="match status" value="1"/>
</dbReference>
<comment type="caution">
    <text evidence="1">The sequence shown here is derived from an EMBL/GenBank/DDBJ whole genome shotgun (WGS) entry which is preliminary data.</text>
</comment>
<evidence type="ECO:0000313" key="2">
    <source>
        <dbReference type="Proteomes" id="UP000253303"/>
    </source>
</evidence>
<proteinExistence type="predicted"/>
<accession>A0A366LS65</accession>
<evidence type="ECO:0000313" key="1">
    <source>
        <dbReference type="EMBL" id="RBQ16748.1"/>
    </source>
</evidence>
<reference evidence="1 2" key="1">
    <citation type="submission" date="2018-06" db="EMBL/GenBank/DDBJ databases">
        <title>Sphaerisporangium craniellae sp. nov., isolated from a marine sponge in the South China Sea.</title>
        <authorList>
            <person name="Li L."/>
        </authorList>
    </citation>
    <scope>NUCLEOTIDE SEQUENCE [LARGE SCALE GENOMIC DNA]</scope>
    <source>
        <strain evidence="1 2">LHW63015</strain>
    </source>
</reference>